<dbReference type="PROSITE" id="PS51194">
    <property type="entry name" value="HELICASE_CTER"/>
    <property type="match status" value="1"/>
</dbReference>
<evidence type="ECO:0000256" key="2">
    <source>
        <dbReference type="ARBA" id="ARBA00022741"/>
    </source>
</evidence>
<keyword evidence="2" id="KW-0547">Nucleotide-binding</keyword>
<reference evidence="14 15" key="1">
    <citation type="submission" date="2018-12" db="EMBL/GenBank/DDBJ databases">
        <authorList>
            <person name="Tiukova I."/>
            <person name="Dainat J."/>
        </authorList>
    </citation>
    <scope>NUCLEOTIDE SEQUENCE [LARGE SCALE GENOMIC DNA]</scope>
</reference>
<dbReference type="GO" id="GO:0003724">
    <property type="term" value="F:RNA helicase activity"/>
    <property type="evidence" value="ECO:0007669"/>
    <property type="project" value="UniProtKB-EC"/>
</dbReference>
<dbReference type="GO" id="GO:0003676">
    <property type="term" value="F:nucleic acid binding"/>
    <property type="evidence" value="ECO:0007669"/>
    <property type="project" value="InterPro"/>
</dbReference>
<evidence type="ECO:0000256" key="3">
    <source>
        <dbReference type="ARBA" id="ARBA00022801"/>
    </source>
</evidence>
<feature type="compositionally biased region" description="Basic and acidic residues" evidence="10">
    <location>
        <begin position="759"/>
        <end position="777"/>
    </location>
</feature>
<feature type="compositionally biased region" description="Low complexity" evidence="10">
    <location>
        <begin position="250"/>
        <end position="268"/>
    </location>
</feature>
<dbReference type="InterPro" id="IPR011545">
    <property type="entry name" value="DEAD/DEAH_box_helicase_dom"/>
</dbReference>
<evidence type="ECO:0000256" key="5">
    <source>
        <dbReference type="ARBA" id="ARBA00022840"/>
    </source>
</evidence>
<evidence type="ECO:0000256" key="7">
    <source>
        <dbReference type="ARBA" id="ARBA00038511"/>
    </source>
</evidence>
<evidence type="ECO:0000313" key="14">
    <source>
        <dbReference type="EMBL" id="VEU22559.1"/>
    </source>
</evidence>
<comment type="similarity">
    <text evidence="7">Belongs to the DEAD box helicase family. DDX46/PRP5 subfamily.</text>
</comment>
<feature type="compositionally biased region" description="Polar residues" evidence="10">
    <location>
        <begin position="74"/>
        <end position="91"/>
    </location>
</feature>
<feature type="region of interest" description="Disordered" evidence="10">
    <location>
        <begin position="221"/>
        <end position="278"/>
    </location>
</feature>
<comment type="catalytic activity">
    <reaction evidence="8">
        <text>ATP + H2O = ADP + phosphate + H(+)</text>
        <dbReference type="Rhea" id="RHEA:13065"/>
        <dbReference type="ChEBI" id="CHEBI:15377"/>
        <dbReference type="ChEBI" id="CHEBI:15378"/>
        <dbReference type="ChEBI" id="CHEBI:30616"/>
        <dbReference type="ChEBI" id="CHEBI:43474"/>
        <dbReference type="ChEBI" id="CHEBI:456216"/>
        <dbReference type="EC" id="3.6.4.13"/>
    </reaction>
</comment>
<dbReference type="EC" id="3.6.4.13" evidence="1"/>
<dbReference type="Pfam" id="PF00271">
    <property type="entry name" value="Helicase_C"/>
    <property type="match status" value="1"/>
</dbReference>
<evidence type="ECO:0000256" key="9">
    <source>
        <dbReference type="PROSITE-ProRule" id="PRU00552"/>
    </source>
</evidence>
<organism evidence="14 15">
    <name type="scientific">Brettanomyces naardenensis</name>
    <name type="common">Yeast</name>
    <dbReference type="NCBI Taxonomy" id="13370"/>
    <lineage>
        <taxon>Eukaryota</taxon>
        <taxon>Fungi</taxon>
        <taxon>Dikarya</taxon>
        <taxon>Ascomycota</taxon>
        <taxon>Saccharomycotina</taxon>
        <taxon>Pichiomycetes</taxon>
        <taxon>Pichiales</taxon>
        <taxon>Pichiaceae</taxon>
        <taxon>Brettanomyces</taxon>
    </lineage>
</organism>
<dbReference type="SMART" id="SM00490">
    <property type="entry name" value="HELICc"/>
    <property type="match status" value="1"/>
</dbReference>
<keyword evidence="5" id="KW-0067">ATP-binding</keyword>
<dbReference type="InterPro" id="IPR014001">
    <property type="entry name" value="Helicase_ATP-bd"/>
</dbReference>
<keyword evidence="4" id="KW-0347">Helicase</keyword>
<evidence type="ECO:0000259" key="12">
    <source>
        <dbReference type="PROSITE" id="PS51194"/>
    </source>
</evidence>
<feature type="compositionally biased region" description="Basic and acidic residues" evidence="10">
    <location>
        <begin position="115"/>
        <end position="127"/>
    </location>
</feature>
<keyword evidence="15" id="KW-1185">Reference proteome</keyword>
<feature type="compositionally biased region" description="Basic and acidic residues" evidence="10">
    <location>
        <begin position="25"/>
        <end position="48"/>
    </location>
</feature>
<dbReference type="SMART" id="SM00487">
    <property type="entry name" value="DEXDc"/>
    <property type="match status" value="1"/>
</dbReference>
<keyword evidence="6" id="KW-0508">mRNA splicing</keyword>
<accession>A0A448YNN1</accession>
<evidence type="ECO:0000256" key="10">
    <source>
        <dbReference type="SAM" id="MobiDB-lite"/>
    </source>
</evidence>
<evidence type="ECO:0000313" key="15">
    <source>
        <dbReference type="Proteomes" id="UP000290900"/>
    </source>
</evidence>
<feature type="compositionally biased region" description="Polar residues" evidence="10">
    <location>
        <begin position="98"/>
        <end position="113"/>
    </location>
</feature>
<gene>
    <name evidence="14" type="ORF">BRENAR_LOCUS3290</name>
</gene>
<feature type="region of interest" description="Disordered" evidence="10">
    <location>
        <begin position="1"/>
        <end position="127"/>
    </location>
</feature>
<name>A0A448YNN1_BRENA</name>
<feature type="compositionally biased region" description="Basic and acidic residues" evidence="10">
    <location>
        <begin position="56"/>
        <end position="73"/>
    </location>
</feature>
<keyword evidence="6" id="KW-0507">mRNA processing</keyword>
<dbReference type="PROSITE" id="PS00039">
    <property type="entry name" value="DEAD_ATP_HELICASE"/>
    <property type="match status" value="1"/>
</dbReference>
<feature type="short sequence motif" description="Q motif" evidence="9">
    <location>
        <begin position="324"/>
        <end position="352"/>
    </location>
</feature>
<dbReference type="CDD" id="cd18787">
    <property type="entry name" value="SF2_C_DEAD"/>
    <property type="match status" value="1"/>
</dbReference>
<evidence type="ECO:0000256" key="1">
    <source>
        <dbReference type="ARBA" id="ARBA00012552"/>
    </source>
</evidence>
<proteinExistence type="inferred from homology"/>
<protein>
    <recommendedName>
        <fullName evidence="1">RNA helicase</fullName>
        <ecNumber evidence="1">3.6.4.13</ecNumber>
    </recommendedName>
</protein>
<evidence type="ECO:0000256" key="8">
    <source>
        <dbReference type="ARBA" id="ARBA00047984"/>
    </source>
</evidence>
<feature type="domain" description="Helicase ATP-binding" evidence="11">
    <location>
        <begin position="355"/>
        <end position="537"/>
    </location>
</feature>
<feature type="region of interest" description="Disordered" evidence="10">
    <location>
        <begin position="741"/>
        <end position="777"/>
    </location>
</feature>
<feature type="compositionally biased region" description="Basic and acidic residues" evidence="10">
    <location>
        <begin position="741"/>
        <end position="750"/>
    </location>
</feature>
<evidence type="ECO:0000259" key="13">
    <source>
        <dbReference type="PROSITE" id="PS51195"/>
    </source>
</evidence>
<dbReference type="InParanoid" id="A0A448YNN1"/>
<dbReference type="STRING" id="13370.A0A448YNN1"/>
<dbReference type="OrthoDB" id="196131at2759"/>
<keyword evidence="3" id="KW-0378">Hydrolase</keyword>
<evidence type="ECO:0000256" key="4">
    <source>
        <dbReference type="ARBA" id="ARBA00022806"/>
    </source>
</evidence>
<dbReference type="EMBL" id="CAACVR010000023">
    <property type="protein sequence ID" value="VEU22559.1"/>
    <property type="molecule type" value="Genomic_DNA"/>
</dbReference>
<evidence type="ECO:0000256" key="6">
    <source>
        <dbReference type="ARBA" id="ARBA00023187"/>
    </source>
</evidence>
<dbReference type="InterPro" id="IPR001650">
    <property type="entry name" value="Helicase_C-like"/>
</dbReference>
<dbReference type="Pfam" id="PF00270">
    <property type="entry name" value="DEAD"/>
    <property type="match status" value="1"/>
</dbReference>
<dbReference type="InterPro" id="IPR056149">
    <property type="entry name" value="PRP5/DDX46/KHDC4_KH"/>
</dbReference>
<dbReference type="GO" id="GO:0005524">
    <property type="term" value="F:ATP binding"/>
    <property type="evidence" value="ECO:0007669"/>
    <property type="project" value="UniProtKB-KW"/>
</dbReference>
<dbReference type="FunCoup" id="A0A448YNN1">
    <property type="interactions" value="1057"/>
</dbReference>
<dbReference type="PANTHER" id="PTHR47958">
    <property type="entry name" value="ATP-DEPENDENT RNA HELICASE DBP3"/>
    <property type="match status" value="1"/>
</dbReference>
<feature type="compositionally biased region" description="Acidic residues" evidence="10">
    <location>
        <begin position="238"/>
        <end position="249"/>
    </location>
</feature>
<feature type="domain" description="DEAD-box RNA helicase Q" evidence="13">
    <location>
        <begin position="324"/>
        <end position="352"/>
    </location>
</feature>
<dbReference type="GO" id="GO:0008380">
    <property type="term" value="P:RNA splicing"/>
    <property type="evidence" value="ECO:0007669"/>
    <property type="project" value="UniProtKB-KW"/>
</dbReference>
<dbReference type="Proteomes" id="UP000290900">
    <property type="component" value="Unassembled WGS sequence"/>
</dbReference>
<dbReference type="InterPro" id="IPR000629">
    <property type="entry name" value="RNA-helicase_DEAD-box_CS"/>
</dbReference>
<sequence>MYGDRDRGYHSRSGRGRGSASRRYSNYDRGRYSSYGEHRNHRDDDHRQYANIANRGQDRFHNSEYGQGRDRYQNNEYTRSRSPITDRSVSTEGRRGTNESSSRNTNTDSNIGRETTVKEQEQYNQDDKIQLRRQKLEAWKKKQQQAKLTKMTFKNKARTSMARLGKTLGKPLLKRNLIEDDEEQEEGEDARKVKRGLSKRARTVNEGDSTVDLDTYLDELSHKDSNGFRSTGTSQLLSDEEESSSDNEEAFAPAENAAPSSSLLSSLSHNKKTLPSHPLSSRPIVKDLYIESEFVSGLKDDEISSLRLRDGVVVHGSNVARPVLTWSQLGLPATIFSVVDSLGFDSPTPIQSEALPNIMKGSDFIGIAKTGSGKTLAYLLALFRHVIANSATDHKSFPGSSPTAVVLTPTRELALQVFKVCESFLSALKLRGCCCYGGQPISQQIAELKKRCDVIVCTPGRLIDLLCANSGRIISLSSVSYFVLDEADRMFDLGFEPQVMKVTSALRKDRQTVLFSATFPPKIEYLAKKVLHRPVEVSVGTRNLLSDHITQQFAVLPASDKFAHLLRALGDFKSRDLEGKILIFADTQNSCDSLASRLTERGYPTLCLHGGREQADRDSIIAEFREGKADVLVATSVASRGLDIPGLNLVVNYDSPTHMEDYVHRVGRTGRAGNKGESYTFITPTEEKGANDIVRLLELSNMDVPADLRRMANSFREKVKQGKAHYSGGFGGKGLEKLEEVREKKRREEEAMFEENEGDEKGGEKEESKEIDKVSTTDKNVDDLTSLSVEFSETPVTSGAPPFHADVSVNDLPTKIRWAVTNADNLGKIIEQTAVSITTKGRFYPEGKKPGSGDDPKLYLCVEADSMAKVREAVNMLNESLSEALKVN</sequence>
<dbReference type="GO" id="GO:0016787">
    <property type="term" value="F:hydrolase activity"/>
    <property type="evidence" value="ECO:0007669"/>
    <property type="project" value="UniProtKB-KW"/>
</dbReference>
<dbReference type="AlphaFoldDB" id="A0A448YNN1"/>
<dbReference type="PROSITE" id="PS51195">
    <property type="entry name" value="Q_MOTIF"/>
    <property type="match status" value="1"/>
</dbReference>
<dbReference type="InterPro" id="IPR027417">
    <property type="entry name" value="P-loop_NTPase"/>
</dbReference>
<evidence type="ECO:0000259" key="11">
    <source>
        <dbReference type="PROSITE" id="PS51192"/>
    </source>
</evidence>
<dbReference type="InterPro" id="IPR014014">
    <property type="entry name" value="RNA_helicase_DEAD_Q_motif"/>
</dbReference>
<dbReference type="Gene3D" id="3.40.50.300">
    <property type="entry name" value="P-loop containing nucleotide triphosphate hydrolases"/>
    <property type="match status" value="2"/>
</dbReference>
<dbReference type="Pfam" id="PF23469">
    <property type="entry name" value="KH_12"/>
    <property type="match status" value="1"/>
</dbReference>
<feature type="domain" description="Helicase C-terminal" evidence="12">
    <location>
        <begin position="564"/>
        <end position="712"/>
    </location>
</feature>
<dbReference type="PROSITE" id="PS51192">
    <property type="entry name" value="HELICASE_ATP_BIND_1"/>
    <property type="match status" value="1"/>
</dbReference>
<dbReference type="SUPFAM" id="SSF52540">
    <property type="entry name" value="P-loop containing nucleoside triphosphate hydrolases"/>
    <property type="match status" value="1"/>
</dbReference>